<dbReference type="EMBL" id="BMLV01000002">
    <property type="protein sequence ID" value="GGP03338.1"/>
    <property type="molecule type" value="Genomic_DNA"/>
</dbReference>
<keyword evidence="2" id="KW-1185">Reference proteome</keyword>
<accession>A0ABQ2NHC4</accession>
<evidence type="ECO:0000313" key="1">
    <source>
        <dbReference type="EMBL" id="GGP03338.1"/>
    </source>
</evidence>
<comment type="caution">
    <text evidence="1">The sequence shown here is derived from an EMBL/GenBank/DDBJ whole genome shotgun (WGS) entry which is preliminary data.</text>
</comment>
<reference evidence="2" key="1">
    <citation type="journal article" date="2019" name="Int. J. Syst. Evol. Microbiol.">
        <title>The Global Catalogue of Microorganisms (GCM) 10K type strain sequencing project: providing services to taxonomists for standard genome sequencing and annotation.</title>
        <authorList>
            <consortium name="The Broad Institute Genomics Platform"/>
            <consortium name="The Broad Institute Genome Sequencing Center for Infectious Disease"/>
            <person name="Wu L."/>
            <person name="Ma J."/>
        </authorList>
    </citation>
    <scope>NUCLEOTIDE SEQUENCE [LARGE SCALE GENOMIC DNA]</scope>
    <source>
        <strain evidence="2">CGMCC 1.7656</strain>
    </source>
</reference>
<proteinExistence type="predicted"/>
<name>A0ABQ2NHC4_9FLAO</name>
<dbReference type="Proteomes" id="UP000620064">
    <property type="component" value="Unassembled WGS sequence"/>
</dbReference>
<gene>
    <name evidence="1" type="ORF">GCM10010992_11340</name>
</gene>
<protein>
    <submittedName>
        <fullName evidence="1">Uncharacterized protein</fullName>
    </submittedName>
</protein>
<organism evidence="1 2">
    <name type="scientific">Cloacibacterium rupense</name>
    <dbReference type="NCBI Taxonomy" id="517423"/>
    <lineage>
        <taxon>Bacteria</taxon>
        <taxon>Pseudomonadati</taxon>
        <taxon>Bacteroidota</taxon>
        <taxon>Flavobacteriia</taxon>
        <taxon>Flavobacteriales</taxon>
        <taxon>Weeksellaceae</taxon>
    </lineage>
</organism>
<sequence>MKHFLKICFLILFQIFFGQKSKVDLKIDQKIDSLKENRVENLVVFSQNCVGCFPKIMLKDKCNSNETQYLFWKKDLVSYQQKFDECIDYKAIKLENSKLVDLITTNYKQIKSEEIRPIEYKKGKHTIRQVVDHYSYNILKFIYKDDSFQKQIIDYQLETKMIDNKTPNQNYLYNQKTILKKVLDLVKKETY</sequence>
<evidence type="ECO:0000313" key="2">
    <source>
        <dbReference type="Proteomes" id="UP000620064"/>
    </source>
</evidence>